<evidence type="ECO:0000313" key="1">
    <source>
        <dbReference type="EMBL" id="KIU26042.1"/>
    </source>
</evidence>
<dbReference type="EMBL" id="JXTP01000090">
    <property type="protein sequence ID" value="KIU26042.1"/>
    <property type="molecule type" value="Genomic_DNA"/>
</dbReference>
<sequence>MATETSRKQVPETRGEAHRRAAILRRYVAIEAPTLDDDDRFAAELGVSRDGLRQLARAWRRHADPALLPGAYTRATSEDRQLAREAAAAPDLSAVDPARRVAIRRRIAELGVFLALENPTADDEERSAGRLGMSTAAFRRLLRSWILARNPAALAGGSTPPRLPHRHKQTIPAAVEALIADAIEGLGPQANALAVHRVVARRCAEDGLKVPSKVTVHQRFVEARARSGGGQGEAMLATDHVALQLQAVGAHGSQYPVLSVLLETASGHILAHTLSTDPPTAASTAGLLAEFLDGSAASSCGPA</sequence>
<gene>
    <name evidence="1" type="ORF">SR41_16955</name>
</gene>
<protein>
    <submittedName>
        <fullName evidence="1">Uncharacterized protein</fullName>
    </submittedName>
</protein>
<comment type="caution">
    <text evidence="1">The sequence shown here is derived from an EMBL/GenBank/DDBJ whole genome shotgun (WGS) entry which is preliminary data.</text>
</comment>
<evidence type="ECO:0000313" key="2">
    <source>
        <dbReference type="Proteomes" id="UP000033203"/>
    </source>
</evidence>
<organism evidence="1 2">
    <name type="scientific">Sphingomonas melonis</name>
    <dbReference type="NCBI Taxonomy" id="152682"/>
    <lineage>
        <taxon>Bacteria</taxon>
        <taxon>Pseudomonadati</taxon>
        <taxon>Pseudomonadota</taxon>
        <taxon>Alphaproteobacteria</taxon>
        <taxon>Sphingomonadales</taxon>
        <taxon>Sphingomonadaceae</taxon>
        <taxon>Sphingomonas</taxon>
    </lineage>
</organism>
<dbReference type="PATRIC" id="fig|1549858.7.peg.3595"/>
<reference evidence="1 2" key="1">
    <citation type="submission" date="2015-01" db="EMBL/GenBank/DDBJ databases">
        <title>Genome of Sphingomonas taxi strain 30a.</title>
        <authorList>
            <person name="Eevers N."/>
            <person name="Van Hamme J."/>
            <person name="Bottos E."/>
            <person name="Weyens N."/>
            <person name="Vangronsveld J."/>
        </authorList>
    </citation>
    <scope>NUCLEOTIDE SEQUENCE [LARGE SCALE GENOMIC DNA]</scope>
    <source>
        <strain evidence="1 2">30a</strain>
    </source>
</reference>
<accession>A0A0D1M5F5</accession>
<name>A0A0D1M5F5_9SPHN</name>
<dbReference type="Proteomes" id="UP000033203">
    <property type="component" value="Unassembled WGS sequence"/>
</dbReference>
<proteinExistence type="predicted"/>
<dbReference type="AlphaFoldDB" id="A0A0D1M5F5"/>